<evidence type="ECO:0000313" key="6">
    <source>
        <dbReference type="Proteomes" id="UP000011645"/>
    </source>
</evidence>
<evidence type="ECO:0000313" key="5">
    <source>
        <dbReference type="Proteomes" id="UP000000390"/>
    </source>
</evidence>
<feature type="region of interest" description="Disordered" evidence="1">
    <location>
        <begin position="64"/>
        <end position="85"/>
    </location>
</feature>
<dbReference type="Proteomes" id="UP000011645">
    <property type="component" value="Unassembled WGS sequence"/>
</dbReference>
<proteinExistence type="predicted"/>
<reference evidence="3 5" key="1">
    <citation type="journal article" date="2010" name="J. Bacteriol.">
        <title>Complete genome sequence of Halalkalicoccus jeotgali B3(T), an extremely halophilic archaeon.</title>
        <authorList>
            <person name="Roh S.W."/>
            <person name="Nam Y.D."/>
            <person name="Nam S.H."/>
            <person name="Choi S.H."/>
            <person name="Park H.S."/>
            <person name="Bae J.W."/>
        </authorList>
    </citation>
    <scope>NUCLEOTIDE SEQUENCE [LARGE SCALE GENOMIC DNA]</scope>
    <source>
        <strain evidence="3">B3</strain>
        <strain evidence="5">DSM 18796 / CECT 7217 / JCM 14584 / KCTC 4019 / B3</strain>
    </source>
</reference>
<dbReference type="Proteomes" id="UP000000390">
    <property type="component" value="Chromosome"/>
</dbReference>
<feature type="transmembrane region" description="Helical" evidence="2">
    <location>
        <begin position="12"/>
        <end position="34"/>
    </location>
</feature>
<accession>D8J2S5</accession>
<organism evidence="3 5">
    <name type="scientific">Halalkalicoccus jeotgali (strain DSM 18796 / CECT 7217 / JCM 14584 / KCTC 4019 / B3)</name>
    <dbReference type="NCBI Taxonomy" id="795797"/>
    <lineage>
        <taxon>Archaea</taxon>
        <taxon>Methanobacteriati</taxon>
        <taxon>Methanobacteriota</taxon>
        <taxon>Stenosarchaea group</taxon>
        <taxon>Halobacteria</taxon>
        <taxon>Halobacteriales</taxon>
        <taxon>Halococcaceae</taxon>
        <taxon>Halalkalicoccus</taxon>
    </lineage>
</organism>
<sequence length="85" mass="8701">MVHRLKHIMTNYYDLILVLIPIALLGIGGTLVGVGLPLPIAVPAAASVAIGLIGHALFVNDPSQPTPVPNSASTASPTPSQQPSE</sequence>
<feature type="transmembrane region" description="Helical" evidence="2">
    <location>
        <begin position="40"/>
        <end position="59"/>
    </location>
</feature>
<gene>
    <name evidence="3" type="ordered locus">HacjB3_08245</name>
    <name evidence="4" type="ORF">C497_14462</name>
</gene>
<keyword evidence="6" id="KW-1185">Reference proteome</keyword>
<dbReference type="STRING" id="795797.HacjB3_08245"/>
<dbReference type="eggNOG" id="arCOG06206">
    <property type="taxonomic scope" value="Archaea"/>
</dbReference>
<dbReference type="InterPro" id="IPR058328">
    <property type="entry name" value="DUF8015"/>
</dbReference>
<evidence type="ECO:0000256" key="2">
    <source>
        <dbReference type="SAM" id="Phobius"/>
    </source>
</evidence>
<keyword evidence="2" id="KW-0472">Membrane</keyword>
<dbReference type="PATRIC" id="fig|795797.18.peg.1641"/>
<dbReference type="AlphaFoldDB" id="D8J2S5"/>
<dbReference type="EMBL" id="CP002062">
    <property type="protein sequence ID" value="ADJ15032.1"/>
    <property type="molecule type" value="Genomic_DNA"/>
</dbReference>
<keyword evidence="2" id="KW-0812">Transmembrane</keyword>
<evidence type="ECO:0000313" key="4">
    <source>
        <dbReference type="EMBL" id="ELY34950.1"/>
    </source>
</evidence>
<feature type="compositionally biased region" description="Low complexity" evidence="1">
    <location>
        <begin position="69"/>
        <end position="85"/>
    </location>
</feature>
<evidence type="ECO:0000313" key="3">
    <source>
        <dbReference type="EMBL" id="ADJ15032.1"/>
    </source>
</evidence>
<dbReference type="Pfam" id="PF26047">
    <property type="entry name" value="DUF8015"/>
    <property type="match status" value="1"/>
</dbReference>
<name>D8J2S5_HALJB</name>
<protein>
    <submittedName>
        <fullName evidence="3">Uncharacterized protein</fullName>
    </submittedName>
</protein>
<reference evidence="4 6" key="2">
    <citation type="journal article" date="2014" name="PLoS Genet.">
        <title>Phylogenetically driven sequencing of extremely halophilic archaea reveals strategies for static and dynamic osmo-response.</title>
        <authorList>
            <person name="Becker E.A."/>
            <person name="Seitzer P.M."/>
            <person name="Tritt A."/>
            <person name="Larsen D."/>
            <person name="Krusor M."/>
            <person name="Yao A.I."/>
            <person name="Wu D."/>
            <person name="Madern D."/>
            <person name="Eisen J.A."/>
            <person name="Darling A.E."/>
            <person name="Facciotti M.T."/>
        </authorList>
    </citation>
    <scope>NUCLEOTIDE SEQUENCE [LARGE SCALE GENOMIC DNA]</scope>
    <source>
        <strain evidence="4">B3</strain>
        <strain evidence="6">DSM 18796 / CECT 7217 / JCM 14584 / KCTC 4019 / B3</strain>
    </source>
</reference>
<evidence type="ECO:0000256" key="1">
    <source>
        <dbReference type="SAM" id="MobiDB-lite"/>
    </source>
</evidence>
<dbReference type="EMBL" id="AOHV01000038">
    <property type="protein sequence ID" value="ELY34950.1"/>
    <property type="molecule type" value="Genomic_DNA"/>
</dbReference>
<dbReference type="KEGG" id="hje:HacjB3_08245"/>
<keyword evidence="2" id="KW-1133">Transmembrane helix</keyword>
<dbReference type="HOGENOM" id="CLU_191916_0_0_2"/>